<dbReference type="InterPro" id="IPR011256">
    <property type="entry name" value="Reg_factor_effector_dom_sf"/>
</dbReference>
<dbReference type="RefSeq" id="WP_150874451.1">
    <property type="nucleotide sequence ID" value="NZ_VTWS01000001.1"/>
</dbReference>
<dbReference type="AlphaFoldDB" id="A0A5N1JLH4"/>
<organism evidence="1 2">
    <name type="scientific">Larkinella humicola</name>
    <dbReference type="NCBI Taxonomy" id="2607654"/>
    <lineage>
        <taxon>Bacteria</taxon>
        <taxon>Pseudomonadati</taxon>
        <taxon>Bacteroidota</taxon>
        <taxon>Cytophagia</taxon>
        <taxon>Cytophagales</taxon>
        <taxon>Spirosomataceae</taxon>
        <taxon>Larkinella</taxon>
    </lineage>
</organism>
<dbReference type="EMBL" id="VTWS01000001">
    <property type="protein sequence ID" value="KAA9356287.1"/>
    <property type="molecule type" value="Genomic_DNA"/>
</dbReference>
<accession>A0A5N1JLH4</accession>
<dbReference type="Proteomes" id="UP000326344">
    <property type="component" value="Unassembled WGS sequence"/>
</dbReference>
<evidence type="ECO:0000313" key="2">
    <source>
        <dbReference type="Proteomes" id="UP000326344"/>
    </source>
</evidence>
<evidence type="ECO:0000313" key="1">
    <source>
        <dbReference type="EMBL" id="KAA9356287.1"/>
    </source>
</evidence>
<gene>
    <name evidence="1" type="ORF">F0P93_00585</name>
</gene>
<dbReference type="Gene3D" id="3.20.80.10">
    <property type="entry name" value="Regulatory factor, effector binding domain"/>
    <property type="match status" value="1"/>
</dbReference>
<comment type="caution">
    <text evidence="1">The sequence shown here is derived from an EMBL/GenBank/DDBJ whole genome shotgun (WGS) entry which is preliminary data.</text>
</comment>
<name>A0A5N1JLH4_9BACT</name>
<proteinExistence type="predicted"/>
<dbReference type="SUPFAM" id="SSF55136">
    <property type="entry name" value="Probable bacterial effector-binding domain"/>
    <property type="match status" value="1"/>
</dbReference>
<keyword evidence="2" id="KW-1185">Reference proteome</keyword>
<sequence>MMQLKEAKPLTTLAFSTRTTLAGLTPFVRTVARQLYREAVRLDLEITGPICWQYTGVDGKPDTVFDLDIVLPVQSTQGEPAEGLAFKSLDSFNSGFAEHPGSWDNLAATYGPLVGGLLQNGHRLSAVNREVYVHMDFENPANNVTQIHLGVL</sequence>
<protein>
    <submittedName>
        <fullName evidence="1">GyrI-like domain-containing protein</fullName>
    </submittedName>
</protein>
<reference evidence="1 2" key="1">
    <citation type="submission" date="2019-09" db="EMBL/GenBank/DDBJ databases">
        <title>Genome Sequence of Larkinella sp MA1.</title>
        <authorList>
            <person name="Srinivasan S."/>
        </authorList>
    </citation>
    <scope>NUCLEOTIDE SEQUENCE [LARGE SCALE GENOMIC DNA]</scope>
    <source>
        <strain evidence="1 2">MA1</strain>
    </source>
</reference>